<dbReference type="Proteomes" id="UP000220394">
    <property type="component" value="Chromosome"/>
</dbReference>
<dbReference type="SUPFAM" id="SSF47598">
    <property type="entry name" value="Ribbon-helix-helix"/>
    <property type="match status" value="1"/>
</dbReference>
<sequence length="52" mass="6392">MLVRDWTQFRLRLPPDLHKKLKEHAASERRSINAELTLILEKYFEEIEKDRK</sequence>
<dbReference type="RefSeq" id="WP_086898583.1">
    <property type="nucleotide sequence ID" value="NZ_CP022699.1"/>
</dbReference>
<proteinExistence type="predicted"/>
<evidence type="ECO:0000313" key="3">
    <source>
        <dbReference type="Proteomes" id="UP000220394"/>
    </source>
</evidence>
<organism evidence="2 3">
    <name type="scientific">Acetobacter tropicalis</name>
    <dbReference type="NCBI Taxonomy" id="104102"/>
    <lineage>
        <taxon>Bacteria</taxon>
        <taxon>Pseudomonadati</taxon>
        <taxon>Pseudomonadota</taxon>
        <taxon>Alphaproteobacteria</taxon>
        <taxon>Acetobacterales</taxon>
        <taxon>Acetobacteraceae</taxon>
        <taxon>Acetobacter</taxon>
    </lineage>
</organism>
<gene>
    <name evidence="2" type="ORF">CIW82_06835</name>
</gene>
<dbReference type="KEGG" id="ato:CIW82_06835"/>
<dbReference type="AlphaFoldDB" id="A0A291PG73"/>
<evidence type="ECO:0000259" key="1">
    <source>
        <dbReference type="Pfam" id="PF03869"/>
    </source>
</evidence>
<dbReference type="GO" id="GO:0003677">
    <property type="term" value="F:DNA binding"/>
    <property type="evidence" value="ECO:0007669"/>
    <property type="project" value="UniProtKB-KW"/>
</dbReference>
<accession>A0A291PG73</accession>
<dbReference type="Gene3D" id="1.10.1220.10">
    <property type="entry name" value="Met repressor-like"/>
    <property type="match status" value="1"/>
</dbReference>
<dbReference type="InterPro" id="IPR005569">
    <property type="entry name" value="Arc_DNA-bd_dom"/>
</dbReference>
<dbReference type="InterPro" id="IPR010985">
    <property type="entry name" value="Ribbon_hlx_hlx"/>
</dbReference>
<name>A0A291PG73_9PROT</name>
<reference evidence="2 3" key="1">
    <citation type="submission" date="2017-08" db="EMBL/GenBank/DDBJ databases">
        <title>Complete Genome Sequence of Acetobacter tropicalis Oregon-R-modENCODE STRAIN BDGP1, an acetic acid bacterium isolated from Drosophila melanogaster gut.</title>
        <authorList>
            <person name="Wan K.H."/>
            <person name="Yu C."/>
            <person name="Park S."/>
            <person name="Hammonds A.S."/>
            <person name="Booth B.W."/>
            <person name="Celniker S.E."/>
        </authorList>
    </citation>
    <scope>NUCLEOTIDE SEQUENCE [LARGE SCALE GENOMIC DNA]</scope>
    <source>
        <strain evidence="2 3">BDGP1</strain>
    </source>
</reference>
<keyword evidence="2" id="KW-0238">DNA-binding</keyword>
<dbReference type="Pfam" id="PF03869">
    <property type="entry name" value="Arc"/>
    <property type="match status" value="1"/>
</dbReference>
<protein>
    <submittedName>
        <fullName evidence="2">Arc family DNA-binding protein</fullName>
    </submittedName>
</protein>
<dbReference type="GO" id="GO:0006355">
    <property type="term" value="P:regulation of DNA-templated transcription"/>
    <property type="evidence" value="ECO:0007669"/>
    <property type="project" value="InterPro"/>
</dbReference>
<dbReference type="EMBL" id="CP022699">
    <property type="protein sequence ID" value="ATJ90446.1"/>
    <property type="molecule type" value="Genomic_DNA"/>
</dbReference>
<evidence type="ECO:0000313" key="2">
    <source>
        <dbReference type="EMBL" id="ATJ90446.1"/>
    </source>
</evidence>
<dbReference type="InterPro" id="IPR013321">
    <property type="entry name" value="Arc_rbn_hlx_hlx"/>
</dbReference>
<feature type="domain" description="Arc-like DNA binding" evidence="1">
    <location>
        <begin position="4"/>
        <end position="43"/>
    </location>
</feature>